<dbReference type="Ensembl" id="ENSFHET00000033281.1">
    <property type="protein sequence ID" value="ENSFHEP00000015642.1"/>
    <property type="gene ID" value="ENSFHEG00000017277.1"/>
</dbReference>
<dbReference type="GeneTree" id="ENSGT00940000180337"/>
<evidence type="ECO:0000313" key="3">
    <source>
        <dbReference type="Proteomes" id="UP000265000"/>
    </source>
</evidence>
<name>A0A3Q2PRU2_FUNHE</name>
<keyword evidence="1" id="KW-0812">Transmembrane</keyword>
<keyword evidence="1" id="KW-0472">Membrane</keyword>
<keyword evidence="3" id="KW-1185">Reference proteome</keyword>
<reference evidence="2" key="1">
    <citation type="submission" date="2025-08" db="UniProtKB">
        <authorList>
            <consortium name="Ensembl"/>
        </authorList>
    </citation>
    <scope>IDENTIFICATION</scope>
</reference>
<accession>A0A3Q2PRU2</accession>
<evidence type="ECO:0000256" key="1">
    <source>
        <dbReference type="SAM" id="Phobius"/>
    </source>
</evidence>
<proteinExistence type="predicted"/>
<dbReference type="STRING" id="8078.ENSFHEP00000015642"/>
<dbReference type="Proteomes" id="UP000265000">
    <property type="component" value="Unplaced"/>
</dbReference>
<feature type="transmembrane region" description="Helical" evidence="1">
    <location>
        <begin position="12"/>
        <end position="30"/>
    </location>
</feature>
<organism evidence="2 3">
    <name type="scientific">Fundulus heteroclitus</name>
    <name type="common">Killifish</name>
    <name type="synonym">Mummichog</name>
    <dbReference type="NCBI Taxonomy" id="8078"/>
    <lineage>
        <taxon>Eukaryota</taxon>
        <taxon>Metazoa</taxon>
        <taxon>Chordata</taxon>
        <taxon>Craniata</taxon>
        <taxon>Vertebrata</taxon>
        <taxon>Euteleostomi</taxon>
        <taxon>Actinopterygii</taxon>
        <taxon>Neopterygii</taxon>
        <taxon>Teleostei</taxon>
        <taxon>Neoteleostei</taxon>
        <taxon>Acanthomorphata</taxon>
        <taxon>Ovalentaria</taxon>
        <taxon>Atherinomorphae</taxon>
        <taxon>Cyprinodontiformes</taxon>
        <taxon>Fundulidae</taxon>
        <taxon>Fundulus</taxon>
    </lineage>
</organism>
<sequence length="83" mass="9514">MAQQTSAWRRYMQAFISGFFVAVPVTVTLLDKLAYVARVEGASMQVRLYDSSSLPKRNSHIAPSRTALKKIHYFTYLLLEIPY</sequence>
<reference evidence="2" key="2">
    <citation type="submission" date="2025-09" db="UniProtKB">
        <authorList>
            <consortium name="Ensembl"/>
        </authorList>
    </citation>
    <scope>IDENTIFICATION</scope>
</reference>
<protein>
    <submittedName>
        <fullName evidence="2">Uncharacterized protein</fullName>
    </submittedName>
</protein>
<keyword evidence="1" id="KW-1133">Transmembrane helix</keyword>
<evidence type="ECO:0000313" key="2">
    <source>
        <dbReference type="Ensembl" id="ENSFHEP00000015642.1"/>
    </source>
</evidence>
<dbReference type="AlphaFoldDB" id="A0A3Q2PRU2"/>